<name>A0A5C6CAE9_9BACT</name>
<dbReference type="AlphaFoldDB" id="A0A5C6CAE9"/>
<sequence>MTSLLQSPADPVKGRRGALRRCRCTEARCAAVSLCYGAVGPLGYGAVGLRCAPPPTAPRMLDTRCDPQARHPKRILSERRIIPKRAFLNRRWGAQKRIGNEITHWQQDRYLAELGTIAAGSITTCVMCFRLEV</sequence>
<protein>
    <submittedName>
        <fullName evidence="1">Uncharacterized protein</fullName>
    </submittedName>
</protein>
<dbReference type="Proteomes" id="UP000316304">
    <property type="component" value="Unassembled WGS sequence"/>
</dbReference>
<keyword evidence="2" id="KW-1185">Reference proteome</keyword>
<dbReference type="EMBL" id="SJPT01000007">
    <property type="protein sequence ID" value="TWU21188.1"/>
    <property type="molecule type" value="Genomic_DNA"/>
</dbReference>
<reference evidence="1 2" key="1">
    <citation type="submission" date="2019-02" db="EMBL/GenBank/DDBJ databases">
        <title>Deep-cultivation of Planctomycetes and their phenomic and genomic characterization uncovers novel biology.</title>
        <authorList>
            <person name="Wiegand S."/>
            <person name="Jogler M."/>
            <person name="Boedeker C."/>
            <person name="Pinto D."/>
            <person name="Vollmers J."/>
            <person name="Rivas-Marin E."/>
            <person name="Kohn T."/>
            <person name="Peeters S.H."/>
            <person name="Heuer A."/>
            <person name="Rast P."/>
            <person name="Oberbeckmann S."/>
            <person name="Bunk B."/>
            <person name="Jeske O."/>
            <person name="Meyerdierks A."/>
            <person name="Storesund J.E."/>
            <person name="Kallscheuer N."/>
            <person name="Luecker S."/>
            <person name="Lage O.M."/>
            <person name="Pohl T."/>
            <person name="Merkel B.J."/>
            <person name="Hornburger P."/>
            <person name="Mueller R.-W."/>
            <person name="Bruemmer F."/>
            <person name="Labrenz M."/>
            <person name="Spormann A.M."/>
            <person name="Op Den Camp H."/>
            <person name="Overmann J."/>
            <person name="Amann R."/>
            <person name="Jetten M.S.M."/>
            <person name="Mascher T."/>
            <person name="Medema M.H."/>
            <person name="Devos D.P."/>
            <person name="Kaster A.-K."/>
            <person name="Ovreas L."/>
            <person name="Rohde M."/>
            <person name="Galperin M.Y."/>
            <person name="Jogler C."/>
        </authorList>
    </citation>
    <scope>NUCLEOTIDE SEQUENCE [LARGE SCALE GENOMIC DNA]</scope>
    <source>
        <strain evidence="1 2">Pla52o</strain>
    </source>
</reference>
<evidence type="ECO:0000313" key="1">
    <source>
        <dbReference type="EMBL" id="TWU21188.1"/>
    </source>
</evidence>
<accession>A0A5C6CAE9</accession>
<comment type="caution">
    <text evidence="1">The sequence shown here is derived from an EMBL/GenBank/DDBJ whole genome shotgun (WGS) entry which is preliminary data.</text>
</comment>
<organism evidence="1 2">
    <name type="scientific">Novipirellula galeiformis</name>
    <dbReference type="NCBI Taxonomy" id="2528004"/>
    <lineage>
        <taxon>Bacteria</taxon>
        <taxon>Pseudomonadati</taxon>
        <taxon>Planctomycetota</taxon>
        <taxon>Planctomycetia</taxon>
        <taxon>Pirellulales</taxon>
        <taxon>Pirellulaceae</taxon>
        <taxon>Novipirellula</taxon>
    </lineage>
</organism>
<proteinExistence type="predicted"/>
<gene>
    <name evidence="1" type="ORF">Pla52o_42220</name>
</gene>
<evidence type="ECO:0000313" key="2">
    <source>
        <dbReference type="Proteomes" id="UP000316304"/>
    </source>
</evidence>